<organism evidence="1 2">
    <name type="scientific">Hymenobacter metallilatus</name>
    <dbReference type="NCBI Taxonomy" id="2493666"/>
    <lineage>
        <taxon>Bacteria</taxon>
        <taxon>Pseudomonadati</taxon>
        <taxon>Bacteroidota</taxon>
        <taxon>Cytophagia</taxon>
        <taxon>Cytophagales</taxon>
        <taxon>Hymenobacteraceae</taxon>
        <taxon>Hymenobacter</taxon>
    </lineage>
</organism>
<evidence type="ECO:0000313" key="1">
    <source>
        <dbReference type="EMBL" id="RSK32359.1"/>
    </source>
</evidence>
<dbReference type="Proteomes" id="UP000280066">
    <property type="component" value="Unassembled WGS sequence"/>
</dbReference>
<dbReference type="EMBL" id="RWIS01000007">
    <property type="protein sequence ID" value="RSK32359.1"/>
    <property type="molecule type" value="Genomic_DNA"/>
</dbReference>
<dbReference type="Pfam" id="PF05635">
    <property type="entry name" value="23S_rRNA_IVP"/>
    <property type="match status" value="1"/>
</dbReference>
<name>A0A428JIG4_9BACT</name>
<dbReference type="PIRSF" id="PIRSF035652">
    <property type="entry name" value="CHP02436"/>
    <property type="match status" value="1"/>
</dbReference>
<dbReference type="NCBIfam" id="TIGR02436">
    <property type="entry name" value="four helix bundle protein"/>
    <property type="match status" value="1"/>
</dbReference>
<dbReference type="Gene3D" id="1.20.1440.60">
    <property type="entry name" value="23S rRNA-intervening sequence"/>
    <property type="match status" value="1"/>
</dbReference>
<keyword evidence="2" id="KW-1185">Reference proteome</keyword>
<dbReference type="PANTHER" id="PTHR38471">
    <property type="entry name" value="FOUR HELIX BUNDLE PROTEIN"/>
    <property type="match status" value="1"/>
</dbReference>
<dbReference type="OrthoDB" id="285993at2"/>
<comment type="caution">
    <text evidence="1">The sequence shown here is derived from an EMBL/GenBank/DDBJ whole genome shotgun (WGS) entry which is preliminary data.</text>
</comment>
<dbReference type="SUPFAM" id="SSF158446">
    <property type="entry name" value="IVS-encoded protein-like"/>
    <property type="match status" value="1"/>
</dbReference>
<sequence length="127" mass="14173">MKEDNTILVKSYAFAVRIVRLYKHLRRAGEVPPLAAQVLRSGTSVGANVEEAVGGFSKRDFVAKCGIAYKEARETHYWLRLLRDTDCVEPRLAESLLNEAEELKKILAAIILSSRQANGPISVENNF</sequence>
<dbReference type="InterPro" id="IPR012657">
    <property type="entry name" value="23S_rRNA-intervening_sequence"/>
</dbReference>
<dbReference type="PANTHER" id="PTHR38471:SF2">
    <property type="entry name" value="FOUR HELIX BUNDLE PROTEIN"/>
    <property type="match status" value="1"/>
</dbReference>
<dbReference type="RefSeq" id="WP_125430133.1">
    <property type="nucleotide sequence ID" value="NZ_RWIS01000007.1"/>
</dbReference>
<dbReference type="InterPro" id="IPR036583">
    <property type="entry name" value="23S_rRNA_IVS_sf"/>
</dbReference>
<gene>
    <name evidence="1" type="ORF">EI290_11540</name>
</gene>
<dbReference type="AlphaFoldDB" id="A0A428JIG4"/>
<reference evidence="1 2" key="1">
    <citation type="submission" date="2018-12" db="EMBL/GenBank/DDBJ databases">
        <authorList>
            <person name="Feng G."/>
            <person name="Zhu H."/>
        </authorList>
    </citation>
    <scope>NUCLEOTIDE SEQUENCE [LARGE SCALE GENOMIC DNA]</scope>
    <source>
        <strain evidence="1 2">9PBR-2</strain>
    </source>
</reference>
<evidence type="ECO:0000313" key="2">
    <source>
        <dbReference type="Proteomes" id="UP000280066"/>
    </source>
</evidence>
<protein>
    <submittedName>
        <fullName evidence="1">Four helix bundle protein</fullName>
    </submittedName>
</protein>
<accession>A0A428JIG4</accession>
<proteinExistence type="predicted"/>